<keyword evidence="6" id="KW-1185">Reference proteome</keyword>
<dbReference type="PANTHER" id="PTHR13161:SF4">
    <property type="entry name" value="CLK4-ASSOCIATING SERINE_ARGININE RICH PROTEIN"/>
    <property type="match status" value="1"/>
</dbReference>
<evidence type="ECO:0000256" key="1">
    <source>
        <dbReference type="ARBA" id="ARBA00022664"/>
    </source>
</evidence>
<protein>
    <submittedName>
        <fullName evidence="5">Splicing factor: arginine/serine-rich-like protein</fullName>
    </submittedName>
</protein>
<evidence type="ECO:0000256" key="2">
    <source>
        <dbReference type="ARBA" id="ARBA00023187"/>
    </source>
</evidence>
<feature type="region of interest" description="Disordered" evidence="3">
    <location>
        <begin position="325"/>
        <end position="559"/>
    </location>
</feature>
<evidence type="ECO:0000256" key="3">
    <source>
        <dbReference type="SAM" id="MobiDB-lite"/>
    </source>
</evidence>
<feature type="domain" description="Suppressor of white apricot N-terminal" evidence="4">
    <location>
        <begin position="39"/>
        <end position="175"/>
    </location>
</feature>
<dbReference type="OrthoDB" id="10070965at2759"/>
<dbReference type="GO" id="GO:0008380">
    <property type="term" value="P:RNA splicing"/>
    <property type="evidence" value="ECO:0007669"/>
    <property type="project" value="UniProtKB-KW"/>
</dbReference>
<feature type="compositionally biased region" description="Basic residues" evidence="3">
    <location>
        <begin position="391"/>
        <end position="409"/>
    </location>
</feature>
<feature type="compositionally biased region" description="Acidic residues" evidence="3">
    <location>
        <begin position="194"/>
        <end position="203"/>
    </location>
</feature>
<evidence type="ECO:0000313" key="6">
    <source>
        <dbReference type="Proteomes" id="UP000288716"/>
    </source>
</evidence>
<dbReference type="Proteomes" id="UP000288716">
    <property type="component" value="Unassembled WGS sequence"/>
</dbReference>
<evidence type="ECO:0000313" key="5">
    <source>
        <dbReference type="EMBL" id="RWS26840.1"/>
    </source>
</evidence>
<dbReference type="InterPro" id="IPR019147">
    <property type="entry name" value="SWAP_N_domain"/>
</dbReference>
<feature type="compositionally biased region" description="Basic and acidic residues" evidence="3">
    <location>
        <begin position="475"/>
        <end position="487"/>
    </location>
</feature>
<dbReference type="STRING" id="299467.A0A443SH36"/>
<reference evidence="5 6" key="1">
    <citation type="journal article" date="2018" name="Gigascience">
        <title>Genomes of trombidid mites reveal novel predicted allergens and laterally-transferred genes associated with secondary metabolism.</title>
        <authorList>
            <person name="Dong X."/>
            <person name="Chaisiri K."/>
            <person name="Xia D."/>
            <person name="Armstrong S.D."/>
            <person name="Fang Y."/>
            <person name="Donnelly M.J."/>
            <person name="Kadowaki T."/>
            <person name="McGarry J.W."/>
            <person name="Darby A.C."/>
            <person name="Makepeace B.L."/>
        </authorList>
    </citation>
    <scope>NUCLEOTIDE SEQUENCE [LARGE SCALE GENOMIC DNA]</scope>
    <source>
        <strain evidence="5">UoL-UT</strain>
    </source>
</reference>
<name>A0A443SH36_9ACAR</name>
<dbReference type="PANTHER" id="PTHR13161">
    <property type="entry name" value="SPLICING FACTOR SUPPRESSOR OF WHITE APRICOT"/>
    <property type="match status" value="1"/>
</dbReference>
<dbReference type="GO" id="GO:0006397">
    <property type="term" value="P:mRNA processing"/>
    <property type="evidence" value="ECO:0007669"/>
    <property type="project" value="UniProtKB-KW"/>
</dbReference>
<feature type="compositionally biased region" description="Low complexity" evidence="3">
    <location>
        <begin position="543"/>
        <end position="553"/>
    </location>
</feature>
<proteinExistence type="predicted"/>
<dbReference type="InterPro" id="IPR040397">
    <property type="entry name" value="SWAP"/>
</dbReference>
<keyword evidence="1" id="KW-0507">mRNA processing</keyword>
<keyword evidence="2" id="KW-0508">mRNA splicing</keyword>
<dbReference type="Pfam" id="PF09750">
    <property type="entry name" value="DRY_EERY"/>
    <property type="match status" value="1"/>
</dbReference>
<accession>A0A443SH36</accession>
<sequence>MWHEARKHEKKLRGMMVDYKRRAERRREFYEKIRRDPSQFLQIHGQKAKIHLDASISQAAESSLMPWRGDNMNMIDRFDVRAHLDFIDTHTAQESEADPESNIENEGERRVNYERWRNLVQNEYLGVSETKILHQIWLEERFGMNQTPSHDSQNVLKKKLAEKKAAIAYNYDKEEETSFTALAKKSTESGSSSEESESEDDYDTAVNIDALTIDQGIRINSLSHKYGLKGNDFLRFLEEDKVEAERIRLAKEIENEKSMFSGRKSRRERRALKERRMLILRANNAEETSKSIEIKKVESTSSESEISEVEVDEAKIEFITSFGGSSDDEKDLKSNKPTKQIKNASRKKKSEQKSSRNVVKASPVIFGPSLPPEAQEMAEKTNFNTTSSRSRSYRYKKSRSRSRSPKVSRRNGSVTRVRNSRHRSLSSNRSRSRSKGRNRSRSRCRSRSRSRSRGSRRNRERNRSRSLSRNRLRNRNRDRDRERDRERYRRRRSRSVSKSRMRYRSRSRNRRQRSRSSSRSRISRKRGRSSSVKRFSRSKRSRSSSSRSRSVSSKCQENKVLKDEVEKDENILQQADVEITPLPKQELACVDLVADSQVTVAMSSTLPSPPVKRYYRYDLAKKSESESEPEENISNFELAKHVEKYD</sequence>
<feature type="compositionally biased region" description="Basic residues" evidence="3">
    <location>
        <begin position="418"/>
        <end position="474"/>
    </location>
</feature>
<feature type="compositionally biased region" description="Basic residues" evidence="3">
    <location>
        <begin position="488"/>
        <end position="528"/>
    </location>
</feature>
<feature type="region of interest" description="Disordered" evidence="3">
    <location>
        <begin position="183"/>
        <end position="203"/>
    </location>
</feature>
<gene>
    <name evidence="5" type="ORF">B4U80_10969</name>
</gene>
<dbReference type="SMART" id="SM01141">
    <property type="entry name" value="DRY_EERY"/>
    <property type="match status" value="1"/>
</dbReference>
<comment type="caution">
    <text evidence="5">The sequence shown here is derived from an EMBL/GenBank/DDBJ whole genome shotgun (WGS) entry which is preliminary data.</text>
</comment>
<dbReference type="EMBL" id="NCKV01002430">
    <property type="protein sequence ID" value="RWS26840.1"/>
    <property type="molecule type" value="Genomic_DNA"/>
</dbReference>
<dbReference type="VEuPathDB" id="VectorBase:LDEU005200"/>
<organism evidence="5 6">
    <name type="scientific">Leptotrombidium deliense</name>
    <dbReference type="NCBI Taxonomy" id="299467"/>
    <lineage>
        <taxon>Eukaryota</taxon>
        <taxon>Metazoa</taxon>
        <taxon>Ecdysozoa</taxon>
        <taxon>Arthropoda</taxon>
        <taxon>Chelicerata</taxon>
        <taxon>Arachnida</taxon>
        <taxon>Acari</taxon>
        <taxon>Acariformes</taxon>
        <taxon>Trombidiformes</taxon>
        <taxon>Prostigmata</taxon>
        <taxon>Anystina</taxon>
        <taxon>Parasitengona</taxon>
        <taxon>Trombiculoidea</taxon>
        <taxon>Trombiculidae</taxon>
        <taxon>Leptotrombidium</taxon>
    </lineage>
</organism>
<dbReference type="AlphaFoldDB" id="A0A443SH36"/>
<evidence type="ECO:0000259" key="4">
    <source>
        <dbReference type="SMART" id="SM01141"/>
    </source>
</evidence>